<feature type="transmembrane region" description="Helical" evidence="1">
    <location>
        <begin position="301"/>
        <end position="320"/>
    </location>
</feature>
<keyword evidence="1" id="KW-0472">Membrane</keyword>
<feature type="transmembrane region" description="Helical" evidence="1">
    <location>
        <begin position="326"/>
        <end position="343"/>
    </location>
</feature>
<feature type="transmembrane region" description="Helical" evidence="1">
    <location>
        <begin position="137"/>
        <end position="154"/>
    </location>
</feature>
<keyword evidence="1" id="KW-1133">Transmembrane helix</keyword>
<keyword evidence="1" id="KW-0812">Transmembrane</keyword>
<feature type="transmembrane region" description="Helical" evidence="1">
    <location>
        <begin position="201"/>
        <end position="221"/>
    </location>
</feature>
<protein>
    <submittedName>
        <fullName evidence="3">DUF2157 domain-containing protein</fullName>
    </submittedName>
</protein>
<comment type="caution">
    <text evidence="3">The sequence shown here is derived from an EMBL/GenBank/DDBJ whole genome shotgun (WGS) entry which is preliminary data.</text>
</comment>
<gene>
    <name evidence="3" type="ORF">D0466_20600</name>
</gene>
<feature type="transmembrane region" description="Helical" evidence="1">
    <location>
        <begin position="111"/>
        <end position="130"/>
    </location>
</feature>
<feature type="transmembrane region" description="Helical" evidence="1">
    <location>
        <begin position="278"/>
        <end position="296"/>
    </location>
</feature>
<name>A0A372L8L3_9BACI</name>
<dbReference type="EMBL" id="QVTD01000022">
    <property type="protein sequence ID" value="RFU60755.1"/>
    <property type="molecule type" value="Genomic_DNA"/>
</dbReference>
<feature type="transmembrane region" description="Helical" evidence="1">
    <location>
        <begin position="174"/>
        <end position="194"/>
    </location>
</feature>
<evidence type="ECO:0000313" key="4">
    <source>
        <dbReference type="Proteomes" id="UP000262939"/>
    </source>
</evidence>
<feature type="transmembrane region" description="Helical" evidence="1">
    <location>
        <begin position="83"/>
        <end position="99"/>
    </location>
</feature>
<evidence type="ECO:0000259" key="2">
    <source>
        <dbReference type="Pfam" id="PF09925"/>
    </source>
</evidence>
<dbReference type="Proteomes" id="UP000262939">
    <property type="component" value="Unassembled WGS sequence"/>
</dbReference>
<evidence type="ECO:0000313" key="3">
    <source>
        <dbReference type="EMBL" id="RFU60755.1"/>
    </source>
</evidence>
<feature type="transmembrane region" description="Helical" evidence="1">
    <location>
        <begin position="255"/>
        <end position="272"/>
    </location>
</feature>
<dbReference type="AlphaFoldDB" id="A0A372L8L3"/>
<dbReference type="Pfam" id="PF09925">
    <property type="entry name" value="DUF2157"/>
    <property type="match status" value="1"/>
</dbReference>
<reference evidence="3 4" key="1">
    <citation type="submission" date="2018-08" db="EMBL/GenBank/DDBJ databases">
        <title>Bacillus chawlae sp. nov., Bacillus glennii sp. nov., and Bacillus saganii sp. nov. Isolated from the Vehicle Assembly Building at Kennedy Space Center where the Viking Spacecraft were Assembled.</title>
        <authorList>
            <person name="Seuylemezian A."/>
            <person name="Vaishampayan P."/>
        </authorList>
    </citation>
    <scope>NUCLEOTIDE SEQUENCE [LARGE SCALE GENOMIC DNA]</scope>
    <source>
        <strain evidence="3 4">V44-8</strain>
    </source>
</reference>
<accession>A0A372L8L3</accession>
<dbReference type="InterPro" id="IPR018677">
    <property type="entry name" value="DUF2157"/>
</dbReference>
<feature type="domain" description="DUF2157" evidence="2">
    <location>
        <begin position="24"/>
        <end position="158"/>
    </location>
</feature>
<sequence length="357" mass="40581">MEQVKRKVSKKVFGLLEEEFSFLESKGILDAEQRALALSHYEATHKGPTFLQGIMIAGAVLIGAGILSFVAGNWDEMGRTIKLILLLLAFLLAFAGGYATENRFPNTSRSLYYVFAIIFGADLFLIGQMFHIAGGGTAFLLWGLGIIPLAFYLKDKWVVLYSLALLHYYSLTNLFDGNDGIYVLIGILFIALWLRGHRSSAAFILTFLLGMESIMHVFHLIPGFDSYWLPFLLYTMIGIGITYFPFNQYENSSKVAGNIFYVVFGLILTHPQAWNTGFAWWIVWTVCFVLYTLYWLNRGSIFSILLLCGLILRFYVDLAYDFLDKSLFFLIGGILLLLFGFWFERRRRVGNHNAPKS</sequence>
<feature type="transmembrane region" description="Helical" evidence="1">
    <location>
        <begin position="227"/>
        <end position="246"/>
    </location>
</feature>
<feature type="transmembrane region" description="Helical" evidence="1">
    <location>
        <begin position="50"/>
        <end position="71"/>
    </location>
</feature>
<keyword evidence="4" id="KW-1185">Reference proteome</keyword>
<organism evidence="3 4">
    <name type="scientific">Peribacillus glennii</name>
    <dbReference type="NCBI Taxonomy" id="2303991"/>
    <lineage>
        <taxon>Bacteria</taxon>
        <taxon>Bacillati</taxon>
        <taxon>Bacillota</taxon>
        <taxon>Bacilli</taxon>
        <taxon>Bacillales</taxon>
        <taxon>Bacillaceae</taxon>
        <taxon>Peribacillus</taxon>
    </lineage>
</organism>
<evidence type="ECO:0000256" key="1">
    <source>
        <dbReference type="SAM" id="Phobius"/>
    </source>
</evidence>
<proteinExistence type="predicted"/>